<evidence type="ECO:0000256" key="3">
    <source>
        <dbReference type="ARBA" id="ARBA00022729"/>
    </source>
</evidence>
<dbReference type="PANTHER" id="PTHR46847">
    <property type="entry name" value="D-ALLOSE-BINDING PERIPLASMIC PROTEIN-RELATED"/>
    <property type="match status" value="1"/>
</dbReference>
<reference evidence="5 6" key="1">
    <citation type="submission" date="2020-05" db="EMBL/GenBank/DDBJ databases">
        <authorList>
            <person name="Mo P."/>
        </authorList>
    </citation>
    <scope>NUCLEOTIDE SEQUENCE [LARGE SCALE GENOMIC DNA]</scope>
    <source>
        <strain evidence="5 6">Gen01</strain>
    </source>
</reference>
<organism evidence="5 6">
    <name type="scientific">Pseudonocardia broussonetiae</name>
    <dbReference type="NCBI Taxonomy" id="2736640"/>
    <lineage>
        <taxon>Bacteria</taxon>
        <taxon>Bacillati</taxon>
        <taxon>Actinomycetota</taxon>
        <taxon>Actinomycetes</taxon>
        <taxon>Pseudonocardiales</taxon>
        <taxon>Pseudonocardiaceae</taxon>
        <taxon>Pseudonocardia</taxon>
    </lineage>
</organism>
<keyword evidence="3" id="KW-0732">Signal</keyword>
<dbReference type="InterPro" id="IPR006311">
    <property type="entry name" value="TAT_signal"/>
</dbReference>
<comment type="similarity">
    <text evidence="2">Belongs to the bacterial solute-binding protein 2 family.</text>
</comment>
<dbReference type="GO" id="GO:0030246">
    <property type="term" value="F:carbohydrate binding"/>
    <property type="evidence" value="ECO:0007669"/>
    <property type="project" value="UniProtKB-ARBA"/>
</dbReference>
<evidence type="ECO:0000313" key="6">
    <source>
        <dbReference type="Proteomes" id="UP000505377"/>
    </source>
</evidence>
<dbReference type="KEGG" id="pbro:HOP40_21485"/>
<feature type="domain" description="Periplasmic binding protein" evidence="4">
    <location>
        <begin position="86"/>
        <end position="324"/>
    </location>
</feature>
<dbReference type="EMBL" id="CP053564">
    <property type="protein sequence ID" value="QJY48054.1"/>
    <property type="molecule type" value="Genomic_DNA"/>
</dbReference>
<dbReference type="RefSeq" id="WP_172161364.1">
    <property type="nucleotide sequence ID" value="NZ_CP053564.1"/>
</dbReference>
<dbReference type="SUPFAM" id="SSF53822">
    <property type="entry name" value="Periplasmic binding protein-like I"/>
    <property type="match status" value="1"/>
</dbReference>
<sequence length="362" mass="36541">MTRDGNPLSRRSFFAGTAGVGAGLALTACSTSGGTAASTAAAPGAASTATGASFTAADFASLKGKQIGVVGINLQGPTVARSVQIMTELSAEHGFALQSVSTAFDLARTNDTMRVWADTGFDAIVVANTEAANITEGLAAANRAGVPVGGFYCGVAPGLAFDVGANEFISGNRCATYIQQRLAATGGGKGIAIFGYTPLANLRERELCVTTQADYFGTPILLRHEVNADSSVPDVQNTTANLLTKYPQGGELGAVFVGWDQGGFAAVSAIESAGRDDVFVVSIDGEEANLDSIRQGGPQGATVVNDMVAVSNVVLTQLGKIIGGAAPPQNAQLYVDAPLITSANVPAGGVPQGTGLTPFYAG</sequence>
<evidence type="ECO:0000256" key="1">
    <source>
        <dbReference type="ARBA" id="ARBA00004196"/>
    </source>
</evidence>
<comment type="subcellular location">
    <subcellularLocation>
        <location evidence="1">Cell envelope</location>
    </subcellularLocation>
</comment>
<evidence type="ECO:0000256" key="2">
    <source>
        <dbReference type="ARBA" id="ARBA00007639"/>
    </source>
</evidence>
<dbReference type="InterPro" id="IPR025997">
    <property type="entry name" value="SBP_2_dom"/>
</dbReference>
<proteinExistence type="inferred from homology"/>
<dbReference type="PANTHER" id="PTHR46847:SF1">
    <property type="entry name" value="D-ALLOSE-BINDING PERIPLASMIC PROTEIN-RELATED"/>
    <property type="match status" value="1"/>
</dbReference>
<gene>
    <name evidence="5" type="ORF">HOP40_21485</name>
</gene>
<protein>
    <submittedName>
        <fullName evidence="5">Sugar ABC transporter substrate-binding protein</fullName>
    </submittedName>
</protein>
<evidence type="ECO:0000259" key="4">
    <source>
        <dbReference type="Pfam" id="PF13407"/>
    </source>
</evidence>
<keyword evidence="6" id="KW-1185">Reference proteome</keyword>
<dbReference type="PROSITE" id="PS51257">
    <property type="entry name" value="PROKAR_LIPOPROTEIN"/>
    <property type="match status" value="1"/>
</dbReference>
<dbReference type="Proteomes" id="UP000505377">
    <property type="component" value="Chromosome"/>
</dbReference>
<dbReference type="Pfam" id="PF13407">
    <property type="entry name" value="Peripla_BP_4"/>
    <property type="match status" value="1"/>
</dbReference>
<dbReference type="AlphaFoldDB" id="A0A6M6JIY7"/>
<dbReference type="Gene3D" id="3.40.50.2300">
    <property type="match status" value="2"/>
</dbReference>
<accession>A0A6M6JIY7</accession>
<dbReference type="PROSITE" id="PS51318">
    <property type="entry name" value="TAT"/>
    <property type="match status" value="1"/>
</dbReference>
<name>A0A6M6JIY7_9PSEU</name>
<dbReference type="InterPro" id="IPR028082">
    <property type="entry name" value="Peripla_BP_I"/>
</dbReference>
<dbReference type="GO" id="GO:0030313">
    <property type="term" value="C:cell envelope"/>
    <property type="evidence" value="ECO:0007669"/>
    <property type="project" value="UniProtKB-SubCell"/>
</dbReference>
<evidence type="ECO:0000313" key="5">
    <source>
        <dbReference type="EMBL" id="QJY48054.1"/>
    </source>
</evidence>